<name>A0ABW8M504_9ACTN</name>
<dbReference type="Proteomes" id="UP001620295">
    <property type="component" value="Unassembled WGS sequence"/>
</dbReference>
<evidence type="ECO:0000256" key="3">
    <source>
        <dbReference type="ARBA" id="ARBA00022679"/>
    </source>
</evidence>
<accession>A0ABW8M504</accession>
<keyword evidence="5" id="KW-0511">Multifunctional enzyme</keyword>
<dbReference type="Gene3D" id="3.40.47.10">
    <property type="match status" value="1"/>
</dbReference>
<dbReference type="Pfam" id="PF16197">
    <property type="entry name" value="KAsynt_C_assoc"/>
    <property type="match status" value="1"/>
</dbReference>
<dbReference type="PROSITE" id="PS52004">
    <property type="entry name" value="KS3_2"/>
    <property type="match status" value="1"/>
</dbReference>
<feature type="non-terminal residue" evidence="9">
    <location>
        <position position="1"/>
    </location>
</feature>
<dbReference type="SMART" id="SM01294">
    <property type="entry name" value="PKS_PP_betabranch"/>
    <property type="match status" value="1"/>
</dbReference>
<dbReference type="SMART" id="SM00823">
    <property type="entry name" value="PKS_PP"/>
    <property type="match status" value="1"/>
</dbReference>
<dbReference type="SUPFAM" id="SSF47336">
    <property type="entry name" value="ACP-like"/>
    <property type="match status" value="1"/>
</dbReference>
<evidence type="ECO:0000256" key="5">
    <source>
        <dbReference type="ARBA" id="ARBA00023268"/>
    </source>
</evidence>
<dbReference type="InterPro" id="IPR009081">
    <property type="entry name" value="PP-bd_ACP"/>
</dbReference>
<dbReference type="InterPro" id="IPR014030">
    <property type="entry name" value="Ketoacyl_synth_N"/>
</dbReference>
<dbReference type="SUPFAM" id="SSF52151">
    <property type="entry name" value="FabD/lysophospholipase-like"/>
    <property type="match status" value="1"/>
</dbReference>
<sequence>TTCDTTNPNQLTNLLNTIPPTHPLTTIIHTAGVLDDATLATQTHDRLSTVLGPKAHAAHHLHNLTRHLDLDAFVLISSTAATFGSPGQANYAAANAYLDALAQHRRAQGLPATSIAWGLWEQGGLANAEITGHLARRGLLPLPTEPALTALSQAIASPGQAHHIIADIDWGSFAVNLSPSGESVPLTQDIPEARTQRARQAMDQDSGTALHRQLADRSPSEQQEVLLQLVRAQVASVVGHSDIDAVPSDRPFKELGLDSLAAVETRNRLTALAGLRLPTSLIFDHPTPTRLAQYLQTELVGEESGLASAVAFSPAAKTDDSIAIIGMACRFPGGVSTPEEFWDLILMEHDAIADFPTNRGWDLAGIFHPDPAHKGTCYTQQGGFLYDAAEFDPVFFDISPREALAMDPQQRLLLETSWEALERAHIDPRSLQGSPVGVFTGINAQDYAIHLERSPESVEGYVLTGSSSSIASGRIAYTLGLEGPAVTVDTACSSSLVALHLASQSLRSGECSMALAGGVTVMSTPTTFVEFARQRGLSTDGRCRAFSSTADGTGWGEGVGILLVERLSDARRLGHQVLAVVRGSAVNQDGASNGLTAPNGPSQQRVIRQALAGAGLTVPEIDAVEGHGTGTTLGDPIEAQALLATYGQERPDDRPVWLGSVKSNIGHAQAAAGVAGVIKMVMAMRHGVLPRTLHVQEPSPHVDWSSGGVRLLTEAVPWPETGRARRAGVSSFGVSGTNAHIILEQAPPEEHDDPADVSSGSFPWMVSAKSEQALQAQAAQLRAYLAAHPEVGLADVGYALATARTAFDHRAVLLGPDREAFLEALGALEAGEEHAGLVRGVATGAGKLAFVCSGQGTQRPRMGHELYHAFPLFAA</sequence>
<dbReference type="InterPro" id="IPR020841">
    <property type="entry name" value="PKS_Beta-ketoAc_synthase_dom"/>
</dbReference>
<dbReference type="PROSITE" id="PS50075">
    <property type="entry name" value="CARRIER"/>
    <property type="match status" value="1"/>
</dbReference>
<keyword evidence="6" id="KW-0012">Acyltransferase</keyword>
<feature type="domain" description="Carrier" evidence="7">
    <location>
        <begin position="224"/>
        <end position="299"/>
    </location>
</feature>
<dbReference type="InterPro" id="IPR057326">
    <property type="entry name" value="KR_dom"/>
</dbReference>
<evidence type="ECO:0000256" key="4">
    <source>
        <dbReference type="ARBA" id="ARBA00023194"/>
    </source>
</evidence>
<dbReference type="PANTHER" id="PTHR43775:SF51">
    <property type="entry name" value="INACTIVE PHENOLPHTHIOCEROL SYNTHESIS POLYKETIDE SYNTHASE TYPE I PKS1-RELATED"/>
    <property type="match status" value="1"/>
</dbReference>
<evidence type="ECO:0000256" key="1">
    <source>
        <dbReference type="ARBA" id="ARBA00022450"/>
    </source>
</evidence>
<evidence type="ECO:0000259" key="8">
    <source>
        <dbReference type="PROSITE" id="PS52004"/>
    </source>
</evidence>
<dbReference type="InterPro" id="IPR006162">
    <property type="entry name" value="Ppantetheine_attach_site"/>
</dbReference>
<dbReference type="EMBL" id="JBJDQH010000083">
    <property type="protein sequence ID" value="MFK4273272.1"/>
    <property type="molecule type" value="Genomic_DNA"/>
</dbReference>
<dbReference type="Pfam" id="PF08659">
    <property type="entry name" value="KR"/>
    <property type="match status" value="1"/>
</dbReference>
<dbReference type="PROSITE" id="PS00606">
    <property type="entry name" value="KS3_1"/>
    <property type="match status" value="1"/>
</dbReference>
<organism evidence="9 10">
    <name type="scientific">Streptomyces milbemycinicus</name>
    <dbReference type="NCBI Taxonomy" id="476552"/>
    <lineage>
        <taxon>Bacteria</taxon>
        <taxon>Bacillati</taxon>
        <taxon>Actinomycetota</taxon>
        <taxon>Actinomycetes</taxon>
        <taxon>Kitasatosporales</taxon>
        <taxon>Streptomycetaceae</taxon>
        <taxon>Streptomyces</taxon>
    </lineage>
</organism>
<dbReference type="PANTHER" id="PTHR43775">
    <property type="entry name" value="FATTY ACID SYNTHASE"/>
    <property type="match status" value="1"/>
</dbReference>
<dbReference type="Gene3D" id="3.40.50.720">
    <property type="entry name" value="NAD(P)-binding Rossmann-like Domain"/>
    <property type="match status" value="1"/>
</dbReference>
<evidence type="ECO:0000313" key="9">
    <source>
        <dbReference type="EMBL" id="MFK4273272.1"/>
    </source>
</evidence>
<dbReference type="Pfam" id="PF00550">
    <property type="entry name" value="PP-binding"/>
    <property type="match status" value="1"/>
</dbReference>
<evidence type="ECO:0000259" key="7">
    <source>
        <dbReference type="PROSITE" id="PS50075"/>
    </source>
</evidence>
<keyword evidence="4" id="KW-0045">Antibiotic biosynthesis</keyword>
<evidence type="ECO:0000313" key="10">
    <source>
        <dbReference type="Proteomes" id="UP001620295"/>
    </source>
</evidence>
<dbReference type="InterPro" id="IPR016035">
    <property type="entry name" value="Acyl_Trfase/lysoPLipase"/>
</dbReference>
<feature type="non-terminal residue" evidence="9">
    <location>
        <position position="875"/>
    </location>
</feature>
<dbReference type="SUPFAM" id="SSF53901">
    <property type="entry name" value="Thiolase-like"/>
    <property type="match status" value="1"/>
</dbReference>
<dbReference type="InterPro" id="IPR020806">
    <property type="entry name" value="PKS_PP-bd"/>
</dbReference>
<dbReference type="InterPro" id="IPR013968">
    <property type="entry name" value="PKS_KR"/>
</dbReference>
<dbReference type="Gene3D" id="3.40.366.10">
    <property type="entry name" value="Malonyl-Coenzyme A Acyl Carrier Protein, domain 2"/>
    <property type="match status" value="1"/>
</dbReference>
<dbReference type="SUPFAM" id="SSF51735">
    <property type="entry name" value="NAD(P)-binding Rossmann-fold domains"/>
    <property type="match status" value="1"/>
</dbReference>
<dbReference type="InterPro" id="IPR001227">
    <property type="entry name" value="Ac_transferase_dom_sf"/>
</dbReference>
<keyword evidence="3" id="KW-0808">Transferase</keyword>
<dbReference type="PROSITE" id="PS00012">
    <property type="entry name" value="PHOSPHOPANTETHEINE"/>
    <property type="match status" value="1"/>
</dbReference>
<dbReference type="SMART" id="SM00825">
    <property type="entry name" value="PKS_KS"/>
    <property type="match status" value="1"/>
</dbReference>
<dbReference type="InterPro" id="IPR036291">
    <property type="entry name" value="NAD(P)-bd_dom_sf"/>
</dbReference>
<keyword evidence="10" id="KW-1185">Reference proteome</keyword>
<dbReference type="InterPro" id="IPR050091">
    <property type="entry name" value="PKS_NRPS_Biosynth_Enz"/>
</dbReference>
<protein>
    <submittedName>
        <fullName evidence="9">Beta-ketoacyl synthase N-terminal-like domain-containing protein</fullName>
    </submittedName>
</protein>
<dbReference type="Gene3D" id="3.30.70.3290">
    <property type="match status" value="1"/>
</dbReference>
<dbReference type="InterPro" id="IPR016039">
    <property type="entry name" value="Thiolase-like"/>
</dbReference>
<dbReference type="InterPro" id="IPR032821">
    <property type="entry name" value="PKS_assoc"/>
</dbReference>
<dbReference type="InterPro" id="IPR018201">
    <property type="entry name" value="Ketoacyl_synth_AS"/>
</dbReference>
<dbReference type="InterPro" id="IPR014031">
    <property type="entry name" value="Ketoacyl_synth_C"/>
</dbReference>
<dbReference type="Pfam" id="PF02801">
    <property type="entry name" value="Ketoacyl-synt_C"/>
    <property type="match status" value="1"/>
</dbReference>
<evidence type="ECO:0000256" key="6">
    <source>
        <dbReference type="ARBA" id="ARBA00023315"/>
    </source>
</evidence>
<dbReference type="InterPro" id="IPR036736">
    <property type="entry name" value="ACP-like_sf"/>
</dbReference>
<reference evidence="9 10" key="1">
    <citation type="submission" date="2024-11" db="EMBL/GenBank/DDBJ databases">
        <title>The Natural Products Discovery Center: Release of the First 8490 Sequenced Strains for Exploring Actinobacteria Biosynthetic Diversity.</title>
        <authorList>
            <person name="Kalkreuter E."/>
            <person name="Kautsar S.A."/>
            <person name="Yang D."/>
            <person name="Bader C.D."/>
            <person name="Teijaro C.N."/>
            <person name="Fluegel L."/>
            <person name="Davis C.M."/>
            <person name="Simpson J.R."/>
            <person name="Lauterbach L."/>
            <person name="Steele A.D."/>
            <person name="Gui C."/>
            <person name="Meng S."/>
            <person name="Li G."/>
            <person name="Viehrig K."/>
            <person name="Ye F."/>
            <person name="Su P."/>
            <person name="Kiefer A.F."/>
            <person name="Nichols A."/>
            <person name="Cepeda A.J."/>
            <person name="Yan W."/>
            <person name="Fan B."/>
            <person name="Jiang Y."/>
            <person name="Adhikari A."/>
            <person name="Zheng C.-J."/>
            <person name="Schuster L."/>
            <person name="Cowan T.M."/>
            <person name="Smanski M.J."/>
            <person name="Chevrette M.G."/>
            <person name="De Carvalho L.P.S."/>
            <person name="Shen B."/>
        </authorList>
    </citation>
    <scope>NUCLEOTIDE SEQUENCE [LARGE SCALE GENOMIC DNA]</scope>
    <source>
        <strain evidence="9 10">NPDC020863</strain>
    </source>
</reference>
<dbReference type="CDD" id="cd00833">
    <property type="entry name" value="PKS"/>
    <property type="match status" value="1"/>
</dbReference>
<keyword evidence="1" id="KW-0596">Phosphopantetheine</keyword>
<dbReference type="Pfam" id="PF00109">
    <property type="entry name" value="ketoacyl-synt"/>
    <property type="match status" value="1"/>
</dbReference>
<comment type="caution">
    <text evidence="9">The sequence shown here is derived from an EMBL/GenBank/DDBJ whole genome shotgun (WGS) entry which is preliminary data.</text>
</comment>
<dbReference type="RefSeq" id="WP_404749247.1">
    <property type="nucleotide sequence ID" value="NZ_JBJDQH010000083.1"/>
</dbReference>
<feature type="domain" description="Ketosynthase family 3 (KS3)" evidence="8">
    <location>
        <begin position="319"/>
        <end position="745"/>
    </location>
</feature>
<dbReference type="Gene3D" id="1.10.1200.10">
    <property type="entry name" value="ACP-like"/>
    <property type="match status" value="1"/>
</dbReference>
<keyword evidence="2" id="KW-0597">Phosphoprotein</keyword>
<proteinExistence type="predicted"/>
<gene>
    <name evidence="9" type="ORF">ACI2L5_51795</name>
</gene>
<evidence type="ECO:0000256" key="2">
    <source>
        <dbReference type="ARBA" id="ARBA00022553"/>
    </source>
</evidence>
<dbReference type="SMART" id="SM00822">
    <property type="entry name" value="PKS_KR"/>
    <property type="match status" value="1"/>
</dbReference>